<proteinExistence type="predicted"/>
<keyword evidence="1" id="KW-0472">Membrane</keyword>
<dbReference type="RefSeq" id="WP_279964499.1">
    <property type="nucleotide sequence ID" value="NZ_CP122537.1"/>
</dbReference>
<evidence type="ECO:0000313" key="3">
    <source>
        <dbReference type="Proteomes" id="UP001243420"/>
    </source>
</evidence>
<dbReference type="EMBL" id="CP122537">
    <property type="protein sequence ID" value="WGH77883.1"/>
    <property type="molecule type" value="Genomic_DNA"/>
</dbReference>
<organism evidence="2 3">
    <name type="scientific">Jannaschia ovalis</name>
    <dbReference type="NCBI Taxonomy" id="3038773"/>
    <lineage>
        <taxon>Bacteria</taxon>
        <taxon>Pseudomonadati</taxon>
        <taxon>Pseudomonadota</taxon>
        <taxon>Alphaproteobacteria</taxon>
        <taxon>Rhodobacterales</taxon>
        <taxon>Roseobacteraceae</taxon>
        <taxon>Jannaschia</taxon>
    </lineage>
</organism>
<evidence type="ECO:0000313" key="2">
    <source>
        <dbReference type="EMBL" id="WGH77883.1"/>
    </source>
</evidence>
<keyword evidence="3" id="KW-1185">Reference proteome</keyword>
<evidence type="ECO:0000256" key="1">
    <source>
        <dbReference type="SAM" id="Phobius"/>
    </source>
</evidence>
<accession>A0ABY8LBW4</accession>
<feature type="transmembrane region" description="Helical" evidence="1">
    <location>
        <begin position="30"/>
        <end position="48"/>
    </location>
</feature>
<gene>
    <name evidence="2" type="ORF">P8627_12680</name>
</gene>
<keyword evidence="1" id="KW-0812">Transmembrane</keyword>
<sequence>MTWPTLADILAIAVALWFLLAPRFDAMVNPLTGTLAGFVILSSLWRIWKRRGA</sequence>
<protein>
    <submittedName>
        <fullName evidence="2">Uncharacterized protein</fullName>
    </submittedName>
</protein>
<feature type="transmembrane region" description="Helical" evidence="1">
    <location>
        <begin position="7"/>
        <end position="24"/>
    </location>
</feature>
<name>A0ABY8LBW4_9RHOB</name>
<reference evidence="2 3" key="1">
    <citation type="submission" date="2023-04" db="EMBL/GenBank/DDBJ databases">
        <title>Jannaschia ovalis sp. nov., a marine bacterium isolated from sea tidal flat.</title>
        <authorList>
            <person name="Kwon D.Y."/>
            <person name="Kim J.-J."/>
        </authorList>
    </citation>
    <scope>NUCLEOTIDE SEQUENCE [LARGE SCALE GENOMIC DNA]</scope>
    <source>
        <strain evidence="2 3">GRR-S6-38</strain>
    </source>
</reference>
<keyword evidence="1" id="KW-1133">Transmembrane helix</keyword>
<dbReference type="Proteomes" id="UP001243420">
    <property type="component" value="Chromosome"/>
</dbReference>